<proteinExistence type="predicted"/>
<dbReference type="PANTHER" id="PTHR45913:SF22">
    <property type="entry name" value="SCAN BOX DOMAIN-CONTAINING PROTEIN"/>
    <property type="match status" value="1"/>
</dbReference>
<protein>
    <submittedName>
        <fullName evidence="2">Protein ZBED8-like</fullName>
    </submittedName>
</protein>
<gene>
    <name evidence="2" type="primary">LOC118766700</name>
</gene>
<keyword evidence="1" id="KW-1185">Reference proteome</keyword>
<evidence type="ECO:0000313" key="2">
    <source>
        <dbReference type="RefSeq" id="XP_036366241.1"/>
    </source>
</evidence>
<dbReference type="AlphaFoldDB" id="A0A7E6FEQ8"/>
<organism evidence="1 2">
    <name type="scientific">Octopus sinensis</name>
    <name type="common">East Asian common octopus</name>
    <dbReference type="NCBI Taxonomy" id="2607531"/>
    <lineage>
        <taxon>Eukaryota</taxon>
        <taxon>Metazoa</taxon>
        <taxon>Spiralia</taxon>
        <taxon>Lophotrochozoa</taxon>
        <taxon>Mollusca</taxon>
        <taxon>Cephalopoda</taxon>
        <taxon>Coleoidea</taxon>
        <taxon>Octopodiformes</taxon>
        <taxon>Octopoda</taxon>
        <taxon>Incirrata</taxon>
        <taxon>Octopodidae</taxon>
        <taxon>Octopus</taxon>
    </lineage>
</organism>
<sequence>MRLSRLEHHLRTTHPALADKPKAFFETKRHSLKQAKLDGSGGFRQQTSMVVEAAYEISLLIARTMKNHSVGESLIKPSLLRAAELVLGKYSTYKLSQISLSNDRVNRRIDDFKDHDEYTVLRIFYPSVTSTAGTDPSFSNDNNTRN</sequence>
<evidence type="ECO:0000313" key="1">
    <source>
        <dbReference type="Proteomes" id="UP000515154"/>
    </source>
</evidence>
<dbReference type="KEGG" id="osn:118766700"/>
<dbReference type="PANTHER" id="PTHR45913">
    <property type="entry name" value="EPM2A-INTERACTING PROTEIN 1"/>
    <property type="match status" value="1"/>
</dbReference>
<accession>A0A7E6FEQ8</accession>
<dbReference type="RefSeq" id="XP_036366241.1">
    <property type="nucleotide sequence ID" value="XM_036510348.1"/>
</dbReference>
<dbReference type="Proteomes" id="UP000515154">
    <property type="component" value="Linkage group LG17"/>
</dbReference>
<name>A0A7E6FEQ8_9MOLL</name>
<reference evidence="2" key="1">
    <citation type="submission" date="2025-08" db="UniProtKB">
        <authorList>
            <consortium name="RefSeq"/>
        </authorList>
    </citation>
    <scope>IDENTIFICATION</scope>
</reference>